<dbReference type="PaxDb" id="214684-Q5K7M0"/>
<dbReference type="AlphaFoldDB" id="Q5K7M0"/>
<proteinExistence type="predicted"/>
<protein>
    <submittedName>
        <fullName evidence="2">Uncharacterized protein</fullName>
    </submittedName>
</protein>
<accession>Q5K7M0</accession>
<reference evidence="2 3" key="1">
    <citation type="journal article" date="2005" name="Science">
        <title>The genome of the basidiomycetous yeast and human pathogen Cryptococcus neoformans.</title>
        <authorList>
            <person name="Loftus B.J."/>
            <person name="Fung E."/>
            <person name="Roncaglia P."/>
            <person name="Rowley D."/>
            <person name="Amedeo P."/>
            <person name="Bruno D."/>
            <person name="Vamathevan J."/>
            <person name="Miranda M."/>
            <person name="Anderson I.J."/>
            <person name="Fraser J.A."/>
            <person name="Allen J.E."/>
            <person name="Bosdet I.E."/>
            <person name="Brent M.R."/>
            <person name="Chiu R."/>
            <person name="Doering T.L."/>
            <person name="Donlin M.J."/>
            <person name="D'Souza C.A."/>
            <person name="Fox D.S."/>
            <person name="Grinberg V."/>
            <person name="Fu J."/>
            <person name="Fukushima M."/>
            <person name="Haas B.J."/>
            <person name="Huang J.C."/>
            <person name="Janbon G."/>
            <person name="Jones S.J."/>
            <person name="Koo H.L."/>
            <person name="Krzywinski M.I."/>
            <person name="Kwon-Chung J.K."/>
            <person name="Lengeler K.B."/>
            <person name="Maiti R."/>
            <person name="Marra M.A."/>
            <person name="Marra R.E."/>
            <person name="Mathewson C.A."/>
            <person name="Mitchell T.G."/>
            <person name="Pertea M."/>
            <person name="Riggs F.R."/>
            <person name="Salzberg S.L."/>
            <person name="Schein J.E."/>
            <person name="Shvartsbeyn A."/>
            <person name="Shin H."/>
            <person name="Shumway M."/>
            <person name="Specht C.A."/>
            <person name="Suh B.B."/>
            <person name="Tenney A."/>
            <person name="Utterback T.R."/>
            <person name="Wickes B.L."/>
            <person name="Wortman J.R."/>
            <person name="Wye N.H."/>
            <person name="Kronstad J.W."/>
            <person name="Lodge J.K."/>
            <person name="Heitman J."/>
            <person name="Davis R.W."/>
            <person name="Fraser C.M."/>
            <person name="Hyman R.W."/>
        </authorList>
    </citation>
    <scope>NUCLEOTIDE SEQUENCE [LARGE SCALE GENOMIC DNA]</scope>
    <source>
        <strain evidence="3">JEC21 / ATCC MYA-565</strain>
    </source>
</reference>
<gene>
    <name evidence="2" type="ordered locus">CNM01970</name>
</gene>
<dbReference type="VEuPathDB" id="FungiDB:CNM01970"/>
<sequence>MVYISSLGISQSWGSWVSGFTFMDYRQKRGVPYSVSLLSFPFLLMFLFSFPTFLLLSFLSIHYVFQDFHLHHIPQERMKLMRGKTISLIV</sequence>
<dbReference type="HOGENOM" id="CLU_2440792_0_0_1"/>
<dbReference type="GeneID" id="3255247"/>
<dbReference type="KEGG" id="cne:CNM01970"/>
<keyword evidence="1" id="KW-0812">Transmembrane</keyword>
<dbReference type="RefSeq" id="XP_568487.1">
    <property type="nucleotide sequence ID" value="XM_568487.2"/>
</dbReference>
<evidence type="ECO:0000313" key="3">
    <source>
        <dbReference type="Proteomes" id="UP000002149"/>
    </source>
</evidence>
<evidence type="ECO:0000313" key="2">
    <source>
        <dbReference type="EMBL" id="AAW46970.1"/>
    </source>
</evidence>
<evidence type="ECO:0000256" key="1">
    <source>
        <dbReference type="SAM" id="Phobius"/>
    </source>
</evidence>
<feature type="transmembrane region" description="Helical" evidence="1">
    <location>
        <begin position="42"/>
        <end position="65"/>
    </location>
</feature>
<organism evidence="2 3">
    <name type="scientific">Cryptococcus deneoformans (strain JEC21 / ATCC MYA-565)</name>
    <name type="common">Cryptococcus neoformans var. neoformans serotype D</name>
    <dbReference type="NCBI Taxonomy" id="214684"/>
    <lineage>
        <taxon>Eukaryota</taxon>
        <taxon>Fungi</taxon>
        <taxon>Dikarya</taxon>
        <taxon>Basidiomycota</taxon>
        <taxon>Agaricomycotina</taxon>
        <taxon>Tremellomycetes</taxon>
        <taxon>Tremellales</taxon>
        <taxon>Cryptococcaceae</taxon>
        <taxon>Cryptococcus</taxon>
        <taxon>Cryptococcus neoformans species complex</taxon>
    </lineage>
</organism>
<dbReference type="Proteomes" id="UP000002149">
    <property type="component" value="Chromosome 13"/>
</dbReference>
<name>Q5K7M0_CRYD1</name>
<keyword evidence="3" id="KW-1185">Reference proteome</keyword>
<dbReference type="EMBL" id="AE017353">
    <property type="protein sequence ID" value="AAW46970.1"/>
    <property type="molecule type" value="Genomic_DNA"/>
</dbReference>
<keyword evidence="1" id="KW-1133">Transmembrane helix</keyword>
<keyword evidence="1" id="KW-0472">Membrane</keyword>
<dbReference type="InParanoid" id="Q5K7M0"/>